<evidence type="ECO:0000256" key="2">
    <source>
        <dbReference type="SAM" id="SignalP"/>
    </source>
</evidence>
<keyword evidence="5" id="KW-1185">Reference proteome</keyword>
<evidence type="ECO:0000313" key="5">
    <source>
        <dbReference type="Proteomes" id="UP000000673"/>
    </source>
</evidence>
<dbReference type="GO" id="GO:0008010">
    <property type="term" value="F:structural constituent of chitin-based larval cuticle"/>
    <property type="evidence" value="ECO:0007669"/>
    <property type="project" value="TreeGrafter"/>
</dbReference>
<dbReference type="OMA" id="MGMYSSY"/>
<dbReference type="FunCoup" id="W5J632">
    <property type="interactions" value="15"/>
</dbReference>
<reference evidence="3 5" key="1">
    <citation type="journal article" date="2010" name="BMC Genomics">
        <title>Combination of measures distinguishes pre-miRNAs from other stem-loops in the genome of the newly sequenced Anopheles darlingi.</title>
        <authorList>
            <person name="Mendes N.D."/>
            <person name="Freitas A.T."/>
            <person name="Vasconcelos A.T."/>
            <person name="Sagot M.F."/>
        </authorList>
    </citation>
    <scope>NUCLEOTIDE SEQUENCE</scope>
</reference>
<protein>
    <submittedName>
        <fullName evidence="3">Cuticular protein 137, RR-1 family</fullName>
    </submittedName>
</protein>
<dbReference type="PROSITE" id="PS51155">
    <property type="entry name" value="CHIT_BIND_RR_2"/>
    <property type="match status" value="1"/>
</dbReference>
<gene>
    <name evidence="3" type="ORF">AND_008985</name>
</gene>
<dbReference type="eggNOG" id="ENOG502TBNQ">
    <property type="taxonomic scope" value="Eukaryota"/>
</dbReference>
<dbReference type="EnsemblMetazoa" id="ADAC008985-RA">
    <property type="protein sequence ID" value="ADAC008985-PA"/>
    <property type="gene ID" value="ADAC008985"/>
</dbReference>
<dbReference type="PANTHER" id="PTHR10380:SF192">
    <property type="entry name" value="GEO02312P1"/>
    <property type="match status" value="1"/>
</dbReference>
<reference evidence="4" key="4">
    <citation type="submission" date="2015-06" db="UniProtKB">
        <authorList>
            <consortium name="EnsemblMetazoa"/>
        </authorList>
    </citation>
    <scope>IDENTIFICATION</scope>
</reference>
<dbReference type="STRING" id="43151.W5J632"/>
<dbReference type="PANTHER" id="PTHR10380">
    <property type="entry name" value="CUTICLE PROTEIN"/>
    <property type="match status" value="1"/>
</dbReference>
<evidence type="ECO:0000256" key="1">
    <source>
        <dbReference type="PROSITE-ProRule" id="PRU00497"/>
    </source>
</evidence>
<reference evidence="3" key="2">
    <citation type="submission" date="2010-05" db="EMBL/GenBank/DDBJ databases">
        <authorList>
            <person name="Almeida L.G."/>
            <person name="Nicolas M.F."/>
            <person name="Souza R.C."/>
            <person name="Vasconcelos A.T.R."/>
        </authorList>
    </citation>
    <scope>NUCLEOTIDE SEQUENCE</scope>
</reference>
<keyword evidence="2" id="KW-0732">Signal</keyword>
<dbReference type="VEuPathDB" id="VectorBase:ADAR2_008177"/>
<dbReference type="Pfam" id="PF00379">
    <property type="entry name" value="Chitin_bind_4"/>
    <property type="match status" value="1"/>
</dbReference>
<proteinExistence type="predicted"/>
<dbReference type="HOGENOM" id="CLU_2006126_0_0_1"/>
<accession>W5J632</accession>
<evidence type="ECO:0000313" key="4">
    <source>
        <dbReference type="EnsemblMetazoa" id="ADAC008985-PA"/>
    </source>
</evidence>
<evidence type="ECO:0000313" key="3">
    <source>
        <dbReference type="EMBL" id="ETN59436.1"/>
    </source>
</evidence>
<feature type="signal peptide" evidence="2">
    <location>
        <begin position="1"/>
        <end position="23"/>
    </location>
</feature>
<reference evidence="3" key="3">
    <citation type="journal article" date="2013" name="Nucleic Acids Res.">
        <title>The genome of Anopheles darlingi, the main neotropical malaria vector.</title>
        <authorList>
            <person name="Marinotti O."/>
            <person name="Cerqueira G.C."/>
            <person name="de Almeida L.G."/>
            <person name="Ferro M.I."/>
            <person name="Loreto E.L."/>
            <person name="Zaha A."/>
            <person name="Teixeira S.M."/>
            <person name="Wespiser A.R."/>
            <person name="Almeida E Silva A."/>
            <person name="Schlindwein A.D."/>
            <person name="Pacheco A.C."/>
            <person name="Silva A.L."/>
            <person name="Graveley B.R."/>
            <person name="Walenz B.P."/>
            <person name="Lima Bde A."/>
            <person name="Ribeiro C.A."/>
            <person name="Nunes-Silva C.G."/>
            <person name="de Carvalho C.R."/>
            <person name="Soares C.M."/>
            <person name="de Menezes C.B."/>
            <person name="Matiolli C."/>
            <person name="Caffrey D."/>
            <person name="Araujo D.A."/>
            <person name="de Oliveira D.M."/>
            <person name="Golenbock D."/>
            <person name="Grisard E.C."/>
            <person name="Fantinatti-Garboggini F."/>
            <person name="de Carvalho F.M."/>
            <person name="Barcellos F.G."/>
            <person name="Prosdocimi F."/>
            <person name="May G."/>
            <person name="Azevedo Junior G.M."/>
            <person name="Guimaraes G.M."/>
            <person name="Goldman G.H."/>
            <person name="Padilha I.Q."/>
            <person name="Batista Jda S."/>
            <person name="Ferro J.A."/>
            <person name="Ribeiro J.M."/>
            <person name="Fietto J.L."/>
            <person name="Dabbas K.M."/>
            <person name="Cerdeira L."/>
            <person name="Agnez-Lima L.F."/>
            <person name="Brocchi M."/>
            <person name="de Carvalho M.O."/>
            <person name="Teixeira Mde M."/>
            <person name="Diniz Maia Mde M."/>
            <person name="Goldman M.H."/>
            <person name="Cruz Schneider M.P."/>
            <person name="Felipe M.S."/>
            <person name="Hungria M."/>
            <person name="Nicolas M.F."/>
            <person name="Pereira M."/>
            <person name="Montes M.A."/>
            <person name="Cantao M.E."/>
            <person name="Vincentz M."/>
            <person name="Rafael M.S."/>
            <person name="Silverman N."/>
            <person name="Stoco P.H."/>
            <person name="Souza R.C."/>
            <person name="Vicentini R."/>
            <person name="Gazzinelli R.T."/>
            <person name="Neves Rde O."/>
            <person name="Silva R."/>
            <person name="Astolfi-Filho S."/>
            <person name="Maciel T.E."/>
            <person name="Urmenyi T.P."/>
            <person name="Tadei W.P."/>
            <person name="Camargo E.P."/>
            <person name="de Vasconcelos A.T."/>
        </authorList>
    </citation>
    <scope>NUCLEOTIDE SEQUENCE</scope>
</reference>
<dbReference type="EMBL" id="ADMH02002086">
    <property type="protein sequence ID" value="ETN59436.1"/>
    <property type="molecule type" value="Genomic_DNA"/>
</dbReference>
<dbReference type="InterPro" id="IPR050468">
    <property type="entry name" value="Cuticle_Struct_Prot"/>
</dbReference>
<feature type="chain" id="PRO_5010154958" evidence="2">
    <location>
        <begin position="24"/>
        <end position="128"/>
    </location>
</feature>
<dbReference type="VEuPathDB" id="VectorBase:ADAC008985"/>
<dbReference type="Proteomes" id="UP000000673">
    <property type="component" value="Unassembled WGS sequence"/>
</dbReference>
<keyword evidence="1" id="KW-0193">Cuticle</keyword>
<dbReference type="OrthoDB" id="6352731at2759"/>
<organism evidence="3">
    <name type="scientific">Anopheles darlingi</name>
    <name type="common">Mosquito</name>
    <dbReference type="NCBI Taxonomy" id="43151"/>
    <lineage>
        <taxon>Eukaryota</taxon>
        <taxon>Metazoa</taxon>
        <taxon>Ecdysozoa</taxon>
        <taxon>Arthropoda</taxon>
        <taxon>Hexapoda</taxon>
        <taxon>Insecta</taxon>
        <taxon>Pterygota</taxon>
        <taxon>Neoptera</taxon>
        <taxon>Endopterygota</taxon>
        <taxon>Diptera</taxon>
        <taxon>Nematocera</taxon>
        <taxon>Culicoidea</taxon>
        <taxon>Culicidae</taxon>
        <taxon>Anophelinae</taxon>
        <taxon>Anopheles</taxon>
    </lineage>
</organism>
<sequence>MKLAGEATTIGLTWLLWLSIVSAAPASEDSEALLVNYESVQMREMYRFMYETDDGQYREEVGMLVNVGTPDEELMTMGRYGYTSKDGTEVMVMYTSGKNGYRARTVSSRSSSWDSGAKKKALLSLLMG</sequence>
<dbReference type="GO" id="GO:0062129">
    <property type="term" value="C:chitin-based extracellular matrix"/>
    <property type="evidence" value="ECO:0007669"/>
    <property type="project" value="TreeGrafter"/>
</dbReference>
<name>W5J632_ANODA</name>
<dbReference type="InterPro" id="IPR000618">
    <property type="entry name" value="Insect_cuticle"/>
</dbReference>
<dbReference type="AlphaFoldDB" id="W5J632"/>